<dbReference type="Proteomes" id="UP000444174">
    <property type="component" value="Unassembled WGS sequence"/>
</dbReference>
<feature type="region of interest" description="Disordered" evidence="1">
    <location>
        <begin position="110"/>
        <end position="183"/>
    </location>
</feature>
<feature type="domain" description="Excalibur calcium-binding" evidence="3">
    <location>
        <begin position="216"/>
        <end position="253"/>
    </location>
</feature>
<dbReference type="EMBL" id="WIBF01000002">
    <property type="protein sequence ID" value="MQQ07717.1"/>
    <property type="molecule type" value="Genomic_DNA"/>
</dbReference>
<dbReference type="Pfam" id="PF05901">
    <property type="entry name" value="Excalibur"/>
    <property type="match status" value="1"/>
</dbReference>
<organism evidence="4 5">
    <name type="scientific">Tritonibacter litoralis</name>
    <dbReference type="NCBI Taxonomy" id="2662264"/>
    <lineage>
        <taxon>Bacteria</taxon>
        <taxon>Pseudomonadati</taxon>
        <taxon>Pseudomonadota</taxon>
        <taxon>Alphaproteobacteria</taxon>
        <taxon>Rhodobacterales</taxon>
        <taxon>Paracoccaceae</taxon>
        <taxon>Tritonibacter</taxon>
    </lineage>
</organism>
<feature type="region of interest" description="Disordered" evidence="1">
    <location>
        <begin position="29"/>
        <end position="98"/>
    </location>
</feature>
<dbReference type="RefSeq" id="WP_153214639.1">
    <property type="nucleotide sequence ID" value="NZ_WIBF01000002.1"/>
</dbReference>
<evidence type="ECO:0000256" key="1">
    <source>
        <dbReference type="SAM" id="MobiDB-lite"/>
    </source>
</evidence>
<accession>A0A843YFY4</accession>
<evidence type="ECO:0000313" key="5">
    <source>
        <dbReference type="Proteomes" id="UP000444174"/>
    </source>
</evidence>
<keyword evidence="5" id="KW-1185">Reference proteome</keyword>
<protein>
    <recommendedName>
        <fullName evidence="3">Excalibur calcium-binding domain-containing protein</fullName>
    </recommendedName>
</protein>
<proteinExistence type="predicted"/>
<dbReference type="PROSITE" id="PS51257">
    <property type="entry name" value="PROKAR_LIPOPROTEIN"/>
    <property type="match status" value="1"/>
</dbReference>
<feature type="compositionally biased region" description="Polar residues" evidence="1">
    <location>
        <begin position="118"/>
        <end position="127"/>
    </location>
</feature>
<comment type="caution">
    <text evidence="4">The sequence shown here is derived from an EMBL/GenBank/DDBJ whole genome shotgun (WGS) entry which is preliminary data.</text>
</comment>
<name>A0A843YFY4_9RHOB</name>
<evidence type="ECO:0000256" key="2">
    <source>
        <dbReference type="SAM" id="SignalP"/>
    </source>
</evidence>
<feature type="compositionally biased region" description="Basic and acidic residues" evidence="1">
    <location>
        <begin position="157"/>
        <end position="168"/>
    </location>
</feature>
<sequence>MRLIAVPFVLTSILALAACDPTVPDSGAGVLDPFDSQPPAPGTTITGEPLVPPAQISTESLPSASGRPAQSVADFGNSTPAPTPYVPPNQTRTVTTASSDDIAREAAAALTAAQDNSGVSPVQASPSNPAPQLIGNPGISDENDFGAVSSRQSIESDAERLQRNREQFEQVAPTALPQRDGAGDPNIVRFALATSHPKGTRIYSRAGVNLRARSERNCAQFRSGDEAQTEFLRLGGPERDRKALDPDGDGYACGWDPRPFRLAVGNR</sequence>
<feature type="chain" id="PRO_5032403661" description="Excalibur calcium-binding domain-containing protein" evidence="2">
    <location>
        <begin position="18"/>
        <end position="267"/>
    </location>
</feature>
<keyword evidence="2" id="KW-0732">Signal</keyword>
<dbReference type="AlphaFoldDB" id="A0A843YFY4"/>
<reference evidence="4 5" key="1">
    <citation type="submission" date="2019-10" db="EMBL/GenBank/DDBJ databases">
        <title>Epibacterium sp. nov., isolated from seawater.</title>
        <authorList>
            <person name="Zhang X."/>
            <person name="Li N."/>
        </authorList>
    </citation>
    <scope>NUCLEOTIDE SEQUENCE [LARGE SCALE GENOMIC DNA]</scope>
    <source>
        <strain evidence="4 5">SM1979</strain>
    </source>
</reference>
<feature type="signal peptide" evidence="2">
    <location>
        <begin position="1"/>
        <end position="17"/>
    </location>
</feature>
<evidence type="ECO:0000259" key="3">
    <source>
        <dbReference type="Pfam" id="PF05901"/>
    </source>
</evidence>
<dbReference type="InterPro" id="IPR008613">
    <property type="entry name" value="Excalibur_Ca-bd_domain"/>
</dbReference>
<evidence type="ECO:0000313" key="4">
    <source>
        <dbReference type="EMBL" id="MQQ07717.1"/>
    </source>
</evidence>
<gene>
    <name evidence="4" type="ORF">GFB49_04545</name>
</gene>